<keyword evidence="1" id="KW-1133">Transmembrane helix</keyword>
<keyword evidence="1" id="KW-0472">Membrane</keyword>
<feature type="transmembrane region" description="Helical" evidence="1">
    <location>
        <begin position="85"/>
        <end position="111"/>
    </location>
</feature>
<gene>
    <name evidence="2" type="ORF">COT02_01025</name>
</gene>
<sequence>MVKAIGKLLADSRSVALPDVSSAPVNLGFTIPPFENVLTFVIRMFFIISGLVAVLYLLMGAMAWITSGGNKESVDKAREKIQAALIGVILLFAVLTIIGVIESVLGIGMGITKNILFPKLITPGQ</sequence>
<keyword evidence="1" id="KW-0812">Transmembrane</keyword>
<proteinExistence type="predicted"/>
<evidence type="ECO:0000313" key="2">
    <source>
        <dbReference type="EMBL" id="PIU37405.1"/>
    </source>
</evidence>
<dbReference type="EMBL" id="PEWY01000026">
    <property type="protein sequence ID" value="PIU37405.1"/>
    <property type="molecule type" value="Genomic_DNA"/>
</dbReference>
<organism evidence="2 3">
    <name type="scientific">Candidatus Roizmanbacteria bacterium CG07_land_8_20_14_0_80_34_15</name>
    <dbReference type="NCBI Taxonomy" id="1974849"/>
    <lineage>
        <taxon>Bacteria</taxon>
        <taxon>Candidatus Roizmaniibacteriota</taxon>
    </lineage>
</organism>
<protein>
    <submittedName>
        <fullName evidence="2">Uncharacterized protein</fullName>
    </submittedName>
</protein>
<evidence type="ECO:0000313" key="3">
    <source>
        <dbReference type="Proteomes" id="UP000230184"/>
    </source>
</evidence>
<evidence type="ECO:0000256" key="1">
    <source>
        <dbReference type="SAM" id="Phobius"/>
    </source>
</evidence>
<dbReference type="Proteomes" id="UP000230184">
    <property type="component" value="Unassembled WGS sequence"/>
</dbReference>
<dbReference type="AlphaFoldDB" id="A0A2M6YVA0"/>
<name>A0A2M6YVA0_9BACT</name>
<comment type="caution">
    <text evidence="2">The sequence shown here is derived from an EMBL/GenBank/DDBJ whole genome shotgun (WGS) entry which is preliminary data.</text>
</comment>
<accession>A0A2M6YVA0</accession>
<dbReference type="InterPro" id="IPR043993">
    <property type="entry name" value="T4SS_pilin"/>
</dbReference>
<dbReference type="Pfam" id="PF18895">
    <property type="entry name" value="T4SS_pilin"/>
    <property type="match status" value="1"/>
</dbReference>
<feature type="transmembrane region" description="Helical" evidence="1">
    <location>
        <begin position="40"/>
        <end position="65"/>
    </location>
</feature>
<reference evidence="3" key="1">
    <citation type="submission" date="2017-09" db="EMBL/GenBank/DDBJ databases">
        <title>Depth-based differentiation of microbial function through sediment-hosted aquifers and enrichment of novel symbionts in the deep terrestrial subsurface.</title>
        <authorList>
            <person name="Probst A.J."/>
            <person name="Ladd B."/>
            <person name="Jarett J.K."/>
            <person name="Geller-Mcgrath D.E."/>
            <person name="Sieber C.M.K."/>
            <person name="Emerson J.B."/>
            <person name="Anantharaman K."/>
            <person name="Thomas B.C."/>
            <person name="Malmstrom R."/>
            <person name="Stieglmeier M."/>
            <person name="Klingl A."/>
            <person name="Woyke T."/>
            <person name="Ryan C.M."/>
            <person name="Banfield J.F."/>
        </authorList>
    </citation>
    <scope>NUCLEOTIDE SEQUENCE [LARGE SCALE GENOMIC DNA]</scope>
</reference>